<name>A0A7G7W7Y9_9BACT</name>
<organism evidence="3 4">
    <name type="scientific">Hymenobacter sediminicola</name>
    <dbReference type="NCBI Taxonomy" id="2761579"/>
    <lineage>
        <taxon>Bacteria</taxon>
        <taxon>Pseudomonadati</taxon>
        <taxon>Bacteroidota</taxon>
        <taxon>Cytophagia</taxon>
        <taxon>Cytophagales</taxon>
        <taxon>Hymenobacteraceae</taxon>
        <taxon>Hymenobacter</taxon>
    </lineage>
</organism>
<reference evidence="3 4" key="1">
    <citation type="submission" date="2020-08" db="EMBL/GenBank/DDBJ databases">
        <title>Hymenobacter sp. S2-20-2 genome sequencing.</title>
        <authorList>
            <person name="Jin L."/>
        </authorList>
    </citation>
    <scope>NUCLEOTIDE SEQUENCE [LARGE SCALE GENOMIC DNA]</scope>
    <source>
        <strain evidence="3 4">S2-20-2</strain>
    </source>
</reference>
<dbReference type="AlphaFoldDB" id="A0A7G7W7Y9"/>
<feature type="compositionally biased region" description="Polar residues" evidence="1">
    <location>
        <begin position="37"/>
        <end position="52"/>
    </location>
</feature>
<keyword evidence="2" id="KW-1133">Transmembrane helix</keyword>
<feature type="compositionally biased region" description="Acidic residues" evidence="1">
    <location>
        <begin position="53"/>
        <end position="67"/>
    </location>
</feature>
<gene>
    <name evidence="3" type="ORF">H4317_01250</name>
</gene>
<evidence type="ECO:0000256" key="1">
    <source>
        <dbReference type="SAM" id="MobiDB-lite"/>
    </source>
</evidence>
<keyword evidence="2" id="KW-0472">Membrane</keyword>
<dbReference type="EMBL" id="CP060202">
    <property type="protein sequence ID" value="QNH62482.1"/>
    <property type="molecule type" value="Genomic_DNA"/>
</dbReference>
<sequence>MDSIPNASPPVMAWIVALLLSVGLNVYLLVAPAAPRQSVSVGTTRMVSTSAPDDNDDDDDSNEEDDASWVALSEELRQTRRQLAECQGRAVAPVLHQVVSQ</sequence>
<evidence type="ECO:0000313" key="3">
    <source>
        <dbReference type="EMBL" id="QNH62482.1"/>
    </source>
</evidence>
<feature type="transmembrane region" description="Helical" evidence="2">
    <location>
        <begin position="12"/>
        <end position="30"/>
    </location>
</feature>
<keyword evidence="2" id="KW-0812">Transmembrane</keyword>
<evidence type="ECO:0000256" key="2">
    <source>
        <dbReference type="SAM" id="Phobius"/>
    </source>
</evidence>
<feature type="region of interest" description="Disordered" evidence="1">
    <location>
        <begin position="37"/>
        <end position="67"/>
    </location>
</feature>
<dbReference type="RefSeq" id="WP_185888391.1">
    <property type="nucleotide sequence ID" value="NZ_CP060202.1"/>
</dbReference>
<dbReference type="Proteomes" id="UP000515489">
    <property type="component" value="Chromosome"/>
</dbReference>
<dbReference type="KEGG" id="hsk:H4317_01250"/>
<accession>A0A7G7W7Y9</accession>
<keyword evidence="4" id="KW-1185">Reference proteome</keyword>
<protein>
    <submittedName>
        <fullName evidence="3">Uncharacterized protein</fullName>
    </submittedName>
</protein>
<proteinExistence type="predicted"/>
<evidence type="ECO:0000313" key="4">
    <source>
        <dbReference type="Proteomes" id="UP000515489"/>
    </source>
</evidence>